<evidence type="ECO:0000256" key="6">
    <source>
        <dbReference type="PIRSR" id="PIRSR000197-1"/>
    </source>
</evidence>
<dbReference type="PANTHER" id="PTHR42862">
    <property type="entry name" value="DELTA-1-PYRROLINE-5-CARBOXYLATE DEHYDROGENASE 1, ISOFORM A-RELATED"/>
    <property type="match status" value="1"/>
</dbReference>
<evidence type="ECO:0000256" key="4">
    <source>
        <dbReference type="ARBA" id="ARBA00048142"/>
    </source>
</evidence>
<dbReference type="RefSeq" id="WP_215579871.1">
    <property type="nucleotide sequence ID" value="NZ_CP073754.1"/>
</dbReference>
<evidence type="ECO:0000313" key="11">
    <source>
        <dbReference type="Proteomes" id="UP000676649"/>
    </source>
</evidence>
<dbReference type="AlphaFoldDB" id="A0A975MKQ2"/>
<keyword evidence="5" id="KW-0274">FAD</keyword>
<keyword evidence="5" id="KW-0805">Transcription regulation</keyword>
<keyword evidence="11" id="KW-1185">Reference proteome</keyword>
<comment type="function">
    <text evidence="5">Oxidizes proline to glutamate for use as a carbon and nitrogen source.</text>
</comment>
<dbReference type="InterPro" id="IPR050485">
    <property type="entry name" value="Proline_metab_enzyme"/>
</dbReference>
<organism evidence="10 11">
    <name type="scientific">Methylomonas paludis</name>
    <dbReference type="NCBI Taxonomy" id="1173101"/>
    <lineage>
        <taxon>Bacteria</taxon>
        <taxon>Pseudomonadati</taxon>
        <taxon>Pseudomonadota</taxon>
        <taxon>Gammaproteobacteria</taxon>
        <taxon>Methylococcales</taxon>
        <taxon>Methylococcaceae</taxon>
        <taxon>Methylomonas</taxon>
    </lineage>
</organism>
<sequence length="1033" mass="111426">MGTAQCLAELRADINLTFLSAEADSLAELRNLLLDYDARQITQSAQQLVAKVRGSNIGTAPILAFLHEYGLHSAEGIAVLNIAEALLRIPDRRTRQEFLREQLADAGWYSHHQHSPRLLINLTTLGLTLAGKMSAQILQGGSALTPRLLSQLTEPLLGIVMEQILQQLATGFVIAENIGTAVQRSLTASSGYRYSFDMLGEAAITSADADHYYQAYAQAIQTLAKVATDADLMSNPGISIKLSALYPRYEALQYRTAGPELCAKLSSLALQAKAANISLTVDAEEAGRLQLSLDIFAQVSSSPELAGWPGLGLAVQAYHKSALAVIRWLAALAAAQGRRIPLRLVKGAYWDTEIKRAQENGWNDYPVFTSKAATDVSYLACARTILADPQVFYPQFATHNAHTVAAICEFGRDHPGFEFQRLYGMGEALYQQLSGAIPCRVYAPVGGHRELLPYLVRRLLENGSNNSFINQLENPALAAEVLCRDPLAELPANQKRAIAAPPQLFGKQRRNSHGLNLTDPELISQLQQMLDNLAFRHWSAAPLLSGRQPAGVAQPVYCPYQQNQIVGSVINSKAVDAEQALSAAWQAYPNWRLTAVAARAGYLQRAADMLEARHLELIALCIREGGRTLPDALAEVREAVDYCRYYAVNAMQLFSEPQILPGPVGETNQLGYFGRGVFVCISPWNFPAAIFIGQIVAALVAGNTVIAKPAAQTALTAMFCVQLLHEAGVPVQVLHLLPGDGPSLGRILLNDVRIAGVAFTGSTTTAHVINQQLAARESAIGVLIAETGGQNVLIADTSAHQEQLIADVLQSAFNSAGQRCSALRVLFLPEQSAEPIIARLIAAMQLLRVGAPTDIGVDIGPLIDRQAVAKLHKHVEQLCSRAKQIFQIDLADELQQGCFFAPTLLQIDNLALLNSEVFGPVLHVITYGSGQLPQVIATINASAYGLTLGVHTRLQTVSRYVQQHAQVGNVYINRNMIGAVVGVQPFGGMGLSGTGPKAGGPDYLRRFAVEQTVSTNIAAIGANPGLFDNFQVT</sequence>
<dbReference type="SUPFAM" id="SSF51730">
    <property type="entry name" value="FAD-linked oxidoreductase"/>
    <property type="match status" value="1"/>
</dbReference>
<comment type="similarity">
    <text evidence="5">In the N-terminal section; belongs to the proline dehydrogenase family.</text>
</comment>
<protein>
    <recommendedName>
        <fullName evidence="5">Bifunctional protein PutA</fullName>
    </recommendedName>
    <domain>
        <recommendedName>
            <fullName evidence="5">Proline dehydrogenase</fullName>
            <ecNumber evidence="5">1.5.5.2</ecNumber>
        </recommendedName>
        <alternativeName>
            <fullName evidence="5">Proline oxidase</fullName>
        </alternativeName>
    </domain>
    <domain>
        <recommendedName>
            <fullName evidence="5">Delta-1-pyrroline-5-carboxylate dehydrogenase</fullName>
            <shortName evidence="5">P5C dehydrogenase</shortName>
            <ecNumber evidence="5">1.2.1.88</ecNumber>
        </recommendedName>
        <alternativeName>
            <fullName evidence="5">L-glutamate gamma-semialdehyde dehydrogenase</fullName>
        </alternativeName>
    </domain>
</protein>
<name>A0A975MKQ2_9GAMM</name>
<dbReference type="Pfam" id="PF14850">
    <property type="entry name" value="Pro_dh-DNA_bdg"/>
    <property type="match status" value="1"/>
</dbReference>
<keyword evidence="2 5" id="KW-0560">Oxidoreductase</keyword>
<dbReference type="InterPro" id="IPR015590">
    <property type="entry name" value="Aldehyde_DH_dom"/>
</dbReference>
<evidence type="ECO:0000259" key="7">
    <source>
        <dbReference type="Pfam" id="PF00171"/>
    </source>
</evidence>
<evidence type="ECO:0000259" key="8">
    <source>
        <dbReference type="Pfam" id="PF01619"/>
    </source>
</evidence>
<keyword evidence="5" id="KW-0678">Repressor</keyword>
<feature type="active site" evidence="6">
    <location>
        <position position="786"/>
    </location>
</feature>
<dbReference type="EC" id="1.5.5.2" evidence="5"/>
<dbReference type="NCBIfam" id="NF008869">
    <property type="entry name" value="PRK11904.1"/>
    <property type="match status" value="1"/>
</dbReference>
<comment type="pathway">
    <text evidence="5">Amino-acid degradation; L-proline degradation into L-glutamate; L-glutamate from L-proline: step 1/2.</text>
</comment>
<dbReference type="NCBIfam" id="TIGR01238">
    <property type="entry name" value="D1pyr5carbox3"/>
    <property type="match status" value="1"/>
</dbReference>
<keyword evidence="5" id="KW-0804">Transcription</keyword>
<comment type="catalytic activity">
    <reaction evidence="5">
        <text>L-proline + a quinone = (S)-1-pyrroline-5-carboxylate + a quinol + H(+)</text>
        <dbReference type="Rhea" id="RHEA:23784"/>
        <dbReference type="ChEBI" id="CHEBI:15378"/>
        <dbReference type="ChEBI" id="CHEBI:17388"/>
        <dbReference type="ChEBI" id="CHEBI:24646"/>
        <dbReference type="ChEBI" id="CHEBI:60039"/>
        <dbReference type="ChEBI" id="CHEBI:132124"/>
        <dbReference type="EC" id="1.5.5.2"/>
    </reaction>
</comment>
<dbReference type="Pfam" id="PF00171">
    <property type="entry name" value="Aldedh"/>
    <property type="match status" value="1"/>
</dbReference>
<dbReference type="Gene3D" id="3.20.20.220">
    <property type="match status" value="1"/>
</dbReference>
<dbReference type="Gene3D" id="3.40.309.10">
    <property type="entry name" value="Aldehyde Dehydrogenase, Chain A, domain 2"/>
    <property type="match status" value="1"/>
</dbReference>
<dbReference type="GO" id="GO:0003700">
    <property type="term" value="F:DNA-binding transcription factor activity"/>
    <property type="evidence" value="ECO:0007669"/>
    <property type="project" value="InterPro"/>
</dbReference>
<evidence type="ECO:0000256" key="5">
    <source>
        <dbReference type="PIRNR" id="PIRNR000197"/>
    </source>
</evidence>
<dbReference type="Gene3D" id="3.40.605.10">
    <property type="entry name" value="Aldehyde Dehydrogenase, Chain A, domain 1"/>
    <property type="match status" value="1"/>
</dbReference>
<dbReference type="InterPro" id="IPR024089">
    <property type="entry name" value="PRODH_PutA_dom_I/II"/>
</dbReference>
<dbReference type="EC" id="1.2.1.88" evidence="5"/>
<comment type="catalytic activity">
    <reaction evidence="4 5">
        <text>L-glutamate 5-semialdehyde + NAD(+) + H2O = L-glutamate + NADH + 2 H(+)</text>
        <dbReference type="Rhea" id="RHEA:30235"/>
        <dbReference type="ChEBI" id="CHEBI:15377"/>
        <dbReference type="ChEBI" id="CHEBI:15378"/>
        <dbReference type="ChEBI" id="CHEBI:29985"/>
        <dbReference type="ChEBI" id="CHEBI:57540"/>
        <dbReference type="ChEBI" id="CHEBI:57945"/>
        <dbReference type="ChEBI" id="CHEBI:58066"/>
        <dbReference type="EC" id="1.2.1.88"/>
    </reaction>
</comment>
<dbReference type="SUPFAM" id="SSF53720">
    <property type="entry name" value="ALDH-like"/>
    <property type="match status" value="1"/>
</dbReference>
<reference evidence="10" key="1">
    <citation type="submission" date="2021-04" db="EMBL/GenBank/DDBJ databases">
        <title>Draft genome sequence data of methanotrophic Methylovulum sp. strain S1L and Methylomonas sp. strain S2AM isolated from boreal lake water columns.</title>
        <authorList>
            <person name="Rissanen A.J."/>
            <person name="Mangayil R."/>
            <person name="Svenning M.M."/>
            <person name="Khanongnuch R."/>
        </authorList>
    </citation>
    <scope>NUCLEOTIDE SEQUENCE</scope>
    <source>
        <strain evidence="10">S2AM</strain>
    </source>
</reference>
<dbReference type="PROSITE" id="PS00070">
    <property type="entry name" value="ALDEHYDE_DEHYDR_CYS"/>
    <property type="match status" value="1"/>
</dbReference>
<dbReference type="InterPro" id="IPR005933">
    <property type="entry name" value="PutA_C"/>
</dbReference>
<dbReference type="PANTHER" id="PTHR42862:SF1">
    <property type="entry name" value="DELTA-1-PYRROLINE-5-CARBOXYLATE DEHYDROGENASE 2, ISOFORM A-RELATED"/>
    <property type="match status" value="1"/>
</dbReference>
<dbReference type="InterPro" id="IPR002872">
    <property type="entry name" value="Proline_DH_dom"/>
</dbReference>
<keyword evidence="5" id="KW-0285">Flavoprotein</keyword>
<keyword evidence="3 5" id="KW-0520">NAD</keyword>
<dbReference type="GO" id="GO:0009898">
    <property type="term" value="C:cytoplasmic side of plasma membrane"/>
    <property type="evidence" value="ECO:0007669"/>
    <property type="project" value="TreeGrafter"/>
</dbReference>
<dbReference type="KEGG" id="mpad:KEF85_09425"/>
<feature type="active site" evidence="6">
    <location>
        <position position="820"/>
    </location>
</feature>
<dbReference type="GO" id="GO:0010133">
    <property type="term" value="P:L-proline catabolic process to L-glutamate"/>
    <property type="evidence" value="ECO:0007669"/>
    <property type="project" value="UniProtKB-UniRule"/>
</dbReference>
<accession>A0A975MKQ2</accession>
<comment type="similarity">
    <text evidence="5">In the C-terminal section; belongs to the aldehyde dehydrogenase family.</text>
</comment>
<dbReference type="FunFam" id="3.40.309.10:FF:000005">
    <property type="entry name" value="1-pyrroline-5-carboxylate dehydrogenase 1"/>
    <property type="match status" value="1"/>
</dbReference>
<evidence type="ECO:0000256" key="3">
    <source>
        <dbReference type="ARBA" id="ARBA00023027"/>
    </source>
</evidence>
<comment type="pathway">
    <text evidence="1 5">Amino-acid degradation; L-proline degradation into L-glutamate; L-glutamate from L-proline: step 2/2.</text>
</comment>
<evidence type="ECO:0000256" key="1">
    <source>
        <dbReference type="ARBA" id="ARBA00004786"/>
    </source>
</evidence>
<evidence type="ECO:0000259" key="9">
    <source>
        <dbReference type="Pfam" id="PF14850"/>
    </source>
</evidence>
<dbReference type="InterPro" id="IPR029041">
    <property type="entry name" value="FAD-linked_oxidoreductase-like"/>
</dbReference>
<dbReference type="InterPro" id="IPR025703">
    <property type="entry name" value="Bifunct_PutA"/>
</dbReference>
<dbReference type="SUPFAM" id="SSF81935">
    <property type="entry name" value="N-terminal domain of bifunctional PutA protein"/>
    <property type="match status" value="1"/>
</dbReference>
<dbReference type="PIRSF" id="PIRSF000197">
    <property type="entry name" value="Bifunct_PutA"/>
    <property type="match status" value="1"/>
</dbReference>
<feature type="domain" description="Proline dehydrogenase" evidence="8">
    <location>
        <begin position="188"/>
        <end position="471"/>
    </location>
</feature>
<gene>
    <name evidence="10" type="primary">putA</name>
    <name evidence="10" type="ORF">KEF85_09425</name>
</gene>
<feature type="domain" description="Proline dehydrogenase PutA" evidence="9">
    <location>
        <begin position="64"/>
        <end position="172"/>
    </location>
</feature>
<keyword evidence="5" id="KW-0642">Proline metabolism</keyword>
<dbReference type="GO" id="GO:0003842">
    <property type="term" value="F:L-glutamate gamma-semialdehyde dehydrogenase activity"/>
    <property type="evidence" value="ECO:0007669"/>
    <property type="project" value="UniProtKB-UniRule"/>
</dbReference>
<dbReference type="GO" id="GO:0004657">
    <property type="term" value="F:proline dehydrogenase activity"/>
    <property type="evidence" value="ECO:0007669"/>
    <property type="project" value="UniProtKB-UniRule"/>
</dbReference>
<dbReference type="InterPro" id="IPR024082">
    <property type="entry name" value="PRODH_PutA_dom_II"/>
</dbReference>
<dbReference type="EMBL" id="CP073754">
    <property type="protein sequence ID" value="QWF69601.1"/>
    <property type="molecule type" value="Genomic_DNA"/>
</dbReference>
<dbReference type="InterPro" id="IPR016160">
    <property type="entry name" value="Ald_DH_CS_CYS"/>
</dbReference>
<dbReference type="InterPro" id="IPR016161">
    <property type="entry name" value="Ald_DH/histidinol_DH"/>
</dbReference>
<dbReference type="GO" id="GO:0003677">
    <property type="term" value="F:DNA binding"/>
    <property type="evidence" value="ECO:0007669"/>
    <property type="project" value="UniProtKB-KW"/>
</dbReference>
<keyword evidence="5" id="KW-0238">DNA-binding</keyword>
<dbReference type="Proteomes" id="UP000676649">
    <property type="component" value="Chromosome"/>
</dbReference>
<dbReference type="Gene3D" id="1.20.5.460">
    <property type="entry name" value="Single helix bin"/>
    <property type="match status" value="1"/>
</dbReference>
<comment type="cofactor">
    <cofactor evidence="5">
        <name>FAD</name>
        <dbReference type="ChEBI" id="CHEBI:57692"/>
    </cofactor>
</comment>
<feature type="domain" description="Aldehyde dehydrogenase" evidence="7">
    <location>
        <begin position="554"/>
        <end position="1012"/>
    </location>
</feature>
<evidence type="ECO:0000256" key="2">
    <source>
        <dbReference type="ARBA" id="ARBA00023002"/>
    </source>
</evidence>
<evidence type="ECO:0000313" key="10">
    <source>
        <dbReference type="EMBL" id="QWF69601.1"/>
    </source>
</evidence>
<dbReference type="InterPro" id="IPR016162">
    <property type="entry name" value="Ald_DH_N"/>
</dbReference>
<dbReference type="InterPro" id="IPR016163">
    <property type="entry name" value="Ald_DH_C"/>
</dbReference>
<dbReference type="CDD" id="cd07125">
    <property type="entry name" value="ALDH_PutA-P5CDH"/>
    <property type="match status" value="1"/>
</dbReference>
<dbReference type="Pfam" id="PF01619">
    <property type="entry name" value="Pro_dh"/>
    <property type="match status" value="1"/>
</dbReference>
<proteinExistence type="inferred from homology"/>